<evidence type="ECO:0000256" key="1">
    <source>
        <dbReference type="ARBA" id="ARBA00023125"/>
    </source>
</evidence>
<organism evidence="3 4">
    <name type="scientific">Agrobacterium tomkonis CFBP 6623</name>
    <dbReference type="NCBI Taxonomy" id="1183432"/>
    <lineage>
        <taxon>Bacteria</taxon>
        <taxon>Pseudomonadati</taxon>
        <taxon>Pseudomonadota</taxon>
        <taxon>Alphaproteobacteria</taxon>
        <taxon>Hyphomicrobiales</taxon>
        <taxon>Rhizobiaceae</taxon>
        <taxon>Rhizobium/Agrobacterium group</taxon>
        <taxon>Agrobacterium</taxon>
        <taxon>Agrobacterium tumefaciens complex</taxon>
    </lineage>
</organism>
<dbReference type="SMART" id="SM00862">
    <property type="entry name" value="Trans_reg_C"/>
    <property type="match status" value="1"/>
</dbReference>
<dbReference type="Pfam" id="PF00486">
    <property type="entry name" value="Trans_reg_C"/>
    <property type="match status" value="1"/>
</dbReference>
<evidence type="ECO:0000313" key="3">
    <source>
        <dbReference type="EMBL" id="CUX19751.1"/>
    </source>
</evidence>
<proteinExistence type="predicted"/>
<dbReference type="InterPro" id="IPR016032">
    <property type="entry name" value="Sig_transdc_resp-reg_C-effctor"/>
</dbReference>
<gene>
    <name evidence="3" type="ORF">AGR3A_Cc250101</name>
</gene>
<dbReference type="EMBL" id="FBWK01000018">
    <property type="protein sequence ID" value="CUX19751.1"/>
    <property type="molecule type" value="Genomic_DNA"/>
</dbReference>
<dbReference type="GO" id="GO:0006355">
    <property type="term" value="P:regulation of DNA-templated transcription"/>
    <property type="evidence" value="ECO:0007669"/>
    <property type="project" value="InterPro"/>
</dbReference>
<dbReference type="AlphaFoldDB" id="A0A1S7PDH1"/>
<reference evidence="4" key="1">
    <citation type="submission" date="2016-01" db="EMBL/GenBank/DDBJ databases">
        <authorList>
            <person name="Regsiter A."/>
            <person name="william w."/>
        </authorList>
    </citation>
    <scope>NUCLEOTIDE SEQUENCE [LARGE SCALE GENOMIC DNA]</scope>
    <source>
        <strain evidence="4">CFBP 6623</strain>
    </source>
</reference>
<feature type="domain" description="OmpR/PhoB-type" evidence="2">
    <location>
        <begin position="32"/>
        <end position="107"/>
    </location>
</feature>
<name>A0A1S7PDH1_9HYPH</name>
<keyword evidence="1" id="KW-0238">DNA-binding</keyword>
<protein>
    <submittedName>
        <fullName evidence="3">CzcR-like response regulator</fullName>
    </submittedName>
</protein>
<dbReference type="RefSeq" id="WP_080842092.1">
    <property type="nucleotide sequence ID" value="NZ_LT009723.1"/>
</dbReference>
<dbReference type="STRING" id="1183432.AGR3A_Cc250101"/>
<dbReference type="Gene3D" id="1.10.10.10">
    <property type="entry name" value="Winged helix-like DNA-binding domain superfamily/Winged helix DNA-binding domain"/>
    <property type="match status" value="1"/>
</dbReference>
<dbReference type="SUPFAM" id="SSF46894">
    <property type="entry name" value="C-terminal effector domain of the bipartite response regulators"/>
    <property type="match status" value="1"/>
</dbReference>
<accession>A0A1S7PDH1</accession>
<evidence type="ECO:0000259" key="2">
    <source>
        <dbReference type="SMART" id="SM00862"/>
    </source>
</evidence>
<dbReference type="GO" id="GO:0000160">
    <property type="term" value="P:phosphorelay signal transduction system"/>
    <property type="evidence" value="ECO:0007669"/>
    <property type="project" value="InterPro"/>
</dbReference>
<sequence length="121" mass="13785">MDDLLDIQGTEIETLRERIRQLEDALAPSNIHIPVEWRLTASEAKVFAHLTTRDVATKQSIMLAMYSDSVDVEPEIKIVDVFVCKMRKKLKTFGVEIATVWGTGYALTDRNQFIQKGEHHA</sequence>
<evidence type="ECO:0000313" key="4">
    <source>
        <dbReference type="Proteomes" id="UP000191988"/>
    </source>
</evidence>
<dbReference type="InterPro" id="IPR001867">
    <property type="entry name" value="OmpR/PhoB-type_DNA-bd"/>
</dbReference>
<dbReference type="Proteomes" id="UP000191988">
    <property type="component" value="Unassembled WGS sequence"/>
</dbReference>
<keyword evidence="4" id="KW-1185">Reference proteome</keyword>
<dbReference type="InterPro" id="IPR036388">
    <property type="entry name" value="WH-like_DNA-bd_sf"/>
</dbReference>
<dbReference type="GO" id="GO:0003677">
    <property type="term" value="F:DNA binding"/>
    <property type="evidence" value="ECO:0007669"/>
    <property type="project" value="UniProtKB-KW"/>
</dbReference>